<gene>
    <name evidence="1" type="ORF">PsB1_2143</name>
</gene>
<protein>
    <submittedName>
        <fullName evidence="1">Uncharacterized protein</fullName>
    </submittedName>
</protein>
<evidence type="ECO:0000313" key="1">
    <source>
        <dbReference type="EMBL" id="GIU67989.1"/>
    </source>
</evidence>
<proteinExistence type="predicted"/>
<organism evidence="1 2">
    <name type="scientific">Candidatus Phycosocius spiralis</name>
    <dbReference type="NCBI Taxonomy" id="2815099"/>
    <lineage>
        <taxon>Bacteria</taxon>
        <taxon>Pseudomonadati</taxon>
        <taxon>Pseudomonadota</taxon>
        <taxon>Alphaproteobacteria</taxon>
        <taxon>Caulobacterales</taxon>
        <taxon>Caulobacterales incertae sedis</taxon>
        <taxon>Candidatus Phycosocius</taxon>
    </lineage>
</organism>
<dbReference type="EMBL" id="BPFZ01000016">
    <property type="protein sequence ID" value="GIU67989.1"/>
    <property type="molecule type" value="Genomic_DNA"/>
</dbReference>
<accession>A0ABQ4PZ89</accession>
<evidence type="ECO:0000313" key="2">
    <source>
        <dbReference type="Proteomes" id="UP001161064"/>
    </source>
</evidence>
<name>A0ABQ4PZ89_9PROT</name>
<keyword evidence="2" id="KW-1185">Reference proteome</keyword>
<sequence length="60" mass="6316">MYPHCYPSLGRFGLESLALLHCYPSLGRFGLESLALLVSGGLVSPAEIANIIGGIFPIAL</sequence>
<reference evidence="1" key="2">
    <citation type="journal article" date="2023" name="ISME Commun">
        <title>Characterization of a bloom-associated alphaproteobacterial lineage, 'Candidatus Phycosocius': insights into freshwater algal-bacterial interactions.</title>
        <authorList>
            <person name="Tanabe Y."/>
            <person name="Yamaguchi H."/>
            <person name="Yoshida M."/>
            <person name="Kai A."/>
            <person name="Okazaki Y."/>
        </authorList>
    </citation>
    <scope>NUCLEOTIDE SEQUENCE</scope>
    <source>
        <strain evidence="1">BOTRYCO-1</strain>
    </source>
</reference>
<reference evidence="1" key="1">
    <citation type="submission" date="2021-05" db="EMBL/GenBank/DDBJ databases">
        <authorList>
            <person name="Tanabe Y."/>
        </authorList>
    </citation>
    <scope>NUCLEOTIDE SEQUENCE</scope>
    <source>
        <strain evidence="1">BOTRYCO-1</strain>
    </source>
</reference>
<dbReference type="Proteomes" id="UP001161064">
    <property type="component" value="Unassembled WGS sequence"/>
</dbReference>
<comment type="caution">
    <text evidence="1">The sequence shown here is derived from an EMBL/GenBank/DDBJ whole genome shotgun (WGS) entry which is preliminary data.</text>
</comment>